<reference evidence="1" key="1">
    <citation type="journal article" date="2015" name="MBio">
        <title>Eco-Evolutionary Dynamics of Episomes among Ecologically Cohesive Bacterial Populations.</title>
        <authorList>
            <person name="Xue H."/>
            <person name="Cordero O.X."/>
            <person name="Camas F.M."/>
            <person name="Trimble W."/>
            <person name="Meyer F."/>
            <person name="Guglielmini J."/>
            <person name="Rocha E.P."/>
            <person name="Polz M.F."/>
        </authorList>
    </citation>
    <scope>NUCLEOTIDE SEQUENCE</scope>
    <source>
        <strain evidence="1">FF_304</strain>
    </source>
</reference>
<organism evidence="1">
    <name type="scientific">Vibrio sp. FF_304</name>
    <dbReference type="NCBI Taxonomy" id="1652833"/>
    <lineage>
        <taxon>Bacteria</taxon>
        <taxon>Pseudomonadati</taxon>
        <taxon>Pseudomonadota</taxon>
        <taxon>Gammaproteobacteria</taxon>
        <taxon>Vibrionales</taxon>
        <taxon>Vibrionaceae</taxon>
        <taxon>Vibrio</taxon>
    </lineage>
</organism>
<dbReference type="AlphaFoldDB" id="A0A0H3ZQA0"/>
<protein>
    <submittedName>
        <fullName evidence="1">Uncharacterized protein</fullName>
    </submittedName>
</protein>
<accession>A0A0H3ZQA0</accession>
<dbReference type="EMBL" id="KP795453">
    <property type="protein sequence ID" value="AKN35831.1"/>
    <property type="molecule type" value="Genomic_DNA"/>
</dbReference>
<dbReference type="NCBIfam" id="NF047331">
    <property type="entry name" value="phage_HTJ"/>
    <property type="match status" value="1"/>
</dbReference>
<sequence length="71" mass="7888">MAFTKDDIDALDEAIASGELTVKIDGREVTYRSLNDLLKAKRHILRTIARQNGVRISAFSGVTTNIDRGIR</sequence>
<proteinExistence type="predicted"/>
<name>A0A0H3ZQA0_9VIBR</name>
<evidence type="ECO:0000313" key="1">
    <source>
        <dbReference type="EMBL" id="AKN35831.1"/>
    </source>
</evidence>